<evidence type="ECO:0000256" key="1">
    <source>
        <dbReference type="ARBA" id="ARBA00007789"/>
    </source>
</evidence>
<dbReference type="PANTHER" id="PTHR30137:SF6">
    <property type="entry name" value="LUCIFERASE-LIKE MONOOXYGENASE"/>
    <property type="match status" value="1"/>
</dbReference>
<dbReference type="PANTHER" id="PTHR30137">
    <property type="entry name" value="LUCIFERASE-LIKE MONOOXYGENASE"/>
    <property type="match status" value="1"/>
</dbReference>
<dbReference type="InterPro" id="IPR019949">
    <property type="entry name" value="CmoO-like"/>
</dbReference>
<dbReference type="RefSeq" id="WP_264138467.1">
    <property type="nucleotide sequence ID" value="NZ_JAOYOD010000001.1"/>
</dbReference>
<dbReference type="InterPro" id="IPR036661">
    <property type="entry name" value="Luciferase-like_sf"/>
</dbReference>
<accession>A0ABT3CVJ9</accession>
<feature type="domain" description="Luciferase-like" evidence="2">
    <location>
        <begin position="23"/>
        <end position="305"/>
    </location>
</feature>
<reference evidence="3 4" key="1">
    <citation type="submission" date="2022-10" db="EMBL/GenBank/DDBJ databases">
        <title>Comparative genomics and taxonomic characterization of three novel marine species of genus Reichenbachiella exhibiting antioxidant and polysaccharide degradation activities.</title>
        <authorList>
            <person name="Muhammad N."/>
            <person name="Lee Y.-J."/>
            <person name="Ko J."/>
            <person name="Kim S.-G."/>
        </authorList>
    </citation>
    <scope>NUCLEOTIDE SEQUENCE [LARGE SCALE GENOMIC DNA]</scope>
    <source>
        <strain evidence="3 4">ABR2-5</strain>
    </source>
</reference>
<name>A0ABT3CVJ9_9BACT</name>
<dbReference type="SUPFAM" id="SSF51679">
    <property type="entry name" value="Bacterial luciferase-like"/>
    <property type="match status" value="1"/>
</dbReference>
<protein>
    <submittedName>
        <fullName evidence="3">LLM class flavin-dependent oxidoreductase</fullName>
    </submittedName>
</protein>
<dbReference type="InterPro" id="IPR011251">
    <property type="entry name" value="Luciferase-like_dom"/>
</dbReference>
<dbReference type="Pfam" id="PF00296">
    <property type="entry name" value="Bac_luciferase"/>
    <property type="match status" value="1"/>
</dbReference>
<comment type="similarity">
    <text evidence="1">To bacterial alkanal monooxygenase alpha and beta chains.</text>
</comment>
<comment type="caution">
    <text evidence="3">The sequence shown here is derived from an EMBL/GenBank/DDBJ whole genome shotgun (WGS) entry which is preliminary data.</text>
</comment>
<dbReference type="Proteomes" id="UP001300692">
    <property type="component" value="Unassembled WGS sequence"/>
</dbReference>
<dbReference type="EMBL" id="JAOYOD010000001">
    <property type="protein sequence ID" value="MCV9387647.1"/>
    <property type="molecule type" value="Genomic_DNA"/>
</dbReference>
<dbReference type="Gene3D" id="3.20.20.30">
    <property type="entry name" value="Luciferase-like domain"/>
    <property type="match status" value="1"/>
</dbReference>
<organism evidence="3 4">
    <name type="scientific">Reichenbachiella ulvae</name>
    <dbReference type="NCBI Taxonomy" id="2980104"/>
    <lineage>
        <taxon>Bacteria</taxon>
        <taxon>Pseudomonadati</taxon>
        <taxon>Bacteroidota</taxon>
        <taxon>Cytophagia</taxon>
        <taxon>Cytophagales</taxon>
        <taxon>Reichenbachiellaceae</taxon>
        <taxon>Reichenbachiella</taxon>
    </lineage>
</organism>
<proteinExistence type="predicted"/>
<keyword evidence="4" id="KW-1185">Reference proteome</keyword>
<dbReference type="NCBIfam" id="TIGR03558">
    <property type="entry name" value="oxido_grp_1"/>
    <property type="match status" value="1"/>
</dbReference>
<dbReference type="InterPro" id="IPR050766">
    <property type="entry name" value="Bact_Lucif_Oxidored"/>
</dbReference>
<sequence length="336" mass="36758">MNKEIKVSLLDLGVVKQGKEIADALADITTNAQKVEELGFHRIWLAEHHNMPTVSTAATAVLIGHIAGRTSRIRVGAGGIMLPNHSPLSVTEEFGTLDTLYPGRIDLGLGRAPGTDQPTAAALRRGNLASQNDFPRDIQALQQFFSSDNSQSNVRAFPGEGRKVPLYILGSSTDSAYLAAELGLPYAFASHFAPTQLFPALEIYRQNFKPSEVLKEPYVMAAVNVIAADTDEEAAHLRTSLDLMALGMVTGKRGKLSPPVDEMPEIFYHPEVQQALGRLSTFTFDGSKETIRLKINEFLEQTGADELITTNYIYDQEARLKSFDLLAEALELNCLV</sequence>
<gene>
    <name evidence="3" type="ORF">N7U62_13280</name>
</gene>
<evidence type="ECO:0000313" key="3">
    <source>
        <dbReference type="EMBL" id="MCV9387647.1"/>
    </source>
</evidence>
<evidence type="ECO:0000259" key="2">
    <source>
        <dbReference type="Pfam" id="PF00296"/>
    </source>
</evidence>
<evidence type="ECO:0000313" key="4">
    <source>
        <dbReference type="Proteomes" id="UP001300692"/>
    </source>
</evidence>